<dbReference type="InterPro" id="IPR006109">
    <property type="entry name" value="G3P_DH_NAD-dep_C"/>
</dbReference>
<name>A0A221KES9_VITFI</name>
<feature type="binding site" evidence="9">
    <location>
        <position position="110"/>
    </location>
    <ligand>
        <name>NAD(+)</name>
        <dbReference type="ChEBI" id="CHEBI:57540"/>
    </ligand>
</feature>
<organism evidence="14 15">
    <name type="scientific">Vitreoscilla filiformis</name>
    <dbReference type="NCBI Taxonomy" id="63"/>
    <lineage>
        <taxon>Bacteria</taxon>
        <taxon>Pseudomonadati</taxon>
        <taxon>Pseudomonadota</taxon>
        <taxon>Betaproteobacteria</taxon>
        <taxon>Neisseriales</taxon>
        <taxon>Neisseriaceae</taxon>
        <taxon>Vitreoscilla</taxon>
    </lineage>
</organism>
<evidence type="ECO:0000313" key="14">
    <source>
        <dbReference type="EMBL" id="ASM77516.1"/>
    </source>
</evidence>
<dbReference type="PRINTS" id="PR00077">
    <property type="entry name" value="GPDHDRGNASE"/>
</dbReference>
<evidence type="ECO:0000256" key="9">
    <source>
        <dbReference type="PIRSR" id="PIRSR000114-3"/>
    </source>
</evidence>
<dbReference type="PANTHER" id="PTHR11728:SF1">
    <property type="entry name" value="GLYCEROL-3-PHOSPHATE DEHYDROGENASE [NAD(+)] 2, CHLOROPLASTIC"/>
    <property type="match status" value="1"/>
</dbReference>
<proteinExistence type="inferred from homology"/>
<evidence type="ECO:0000256" key="3">
    <source>
        <dbReference type="ARBA" id="ARBA00023002"/>
    </source>
</evidence>
<dbReference type="GO" id="GO:0051287">
    <property type="term" value="F:NAD binding"/>
    <property type="evidence" value="ECO:0007669"/>
    <property type="project" value="InterPro"/>
</dbReference>
<feature type="binding site" evidence="8">
    <location>
        <position position="77"/>
    </location>
    <ligand>
        <name>substrate</name>
    </ligand>
</feature>
<dbReference type="GO" id="GO:0005829">
    <property type="term" value="C:cytosol"/>
    <property type="evidence" value="ECO:0007669"/>
    <property type="project" value="TreeGrafter"/>
</dbReference>
<dbReference type="SUPFAM" id="SSF51735">
    <property type="entry name" value="NAD(P)-binding Rossmann-fold domains"/>
    <property type="match status" value="1"/>
</dbReference>
<dbReference type="AlphaFoldDB" id="A0A221KES9"/>
<dbReference type="Gene3D" id="1.10.1040.10">
    <property type="entry name" value="N-(1-d-carboxylethyl)-l-norvaline Dehydrogenase, domain 2"/>
    <property type="match status" value="1"/>
</dbReference>
<dbReference type="InterPro" id="IPR013328">
    <property type="entry name" value="6PGD_dom2"/>
</dbReference>
<keyword evidence="4" id="KW-0443">Lipid metabolism</keyword>
<sequence>MIVRDRAVAESINSRRVNEKYLPDAKLPRDLKAACALEEVSTAGMVFLAVPSRSILETAAAIRPMLQTRACVINLAKGLHEETLTLDRALANELPGVVIGSLSLKGPNFARPLLHGAPTGMTLALSDLTRSKEVLQVFEGSNVSPEEHLDLSGVEFVAAVKNVFAVIMGICDAIEDNPNTRFMILSKIIAECHRLLIHFGFDPSVMFTYAGLGDMLMTSLNDTSRNRTLGLLIGRGFNFVTQGAGPVTEGKKATRLLTQHTIATAGHFPLIHGLNEIFEGQKSPQEYFKSLAKG</sequence>
<keyword evidence="5" id="KW-0594">Phospholipid biosynthesis</keyword>
<evidence type="ECO:0000256" key="8">
    <source>
        <dbReference type="PIRSR" id="PIRSR000114-2"/>
    </source>
</evidence>
<evidence type="ECO:0000256" key="4">
    <source>
        <dbReference type="ARBA" id="ARBA00023098"/>
    </source>
</evidence>
<comment type="catalytic activity">
    <reaction evidence="11">
        <text>sn-glycerol 3-phosphate + NADP(+) = dihydroxyacetone phosphate + NADPH + H(+)</text>
        <dbReference type="Rhea" id="RHEA:11096"/>
        <dbReference type="ChEBI" id="CHEBI:15378"/>
        <dbReference type="ChEBI" id="CHEBI:57597"/>
        <dbReference type="ChEBI" id="CHEBI:57642"/>
        <dbReference type="ChEBI" id="CHEBI:57783"/>
        <dbReference type="ChEBI" id="CHEBI:58349"/>
        <dbReference type="EC" id="1.1.1.94"/>
    </reaction>
</comment>
<dbReference type="EC" id="1.1.1.94" evidence="11"/>
<evidence type="ECO:0000256" key="10">
    <source>
        <dbReference type="RuleBase" id="RU000437"/>
    </source>
</evidence>
<feature type="domain" description="Glycerol-3-phosphate dehydrogenase NAD-dependent N-terminal" evidence="12">
    <location>
        <begin position="1"/>
        <end position="127"/>
    </location>
</feature>
<dbReference type="KEGG" id="vff:VITFI_CDS1738"/>
<feature type="domain" description="Glycerol-3-phosphate dehydrogenase NAD-dependent C-terminal" evidence="13">
    <location>
        <begin position="150"/>
        <end position="288"/>
    </location>
</feature>
<feature type="binding site" evidence="8">
    <location>
        <begin position="225"/>
        <end position="226"/>
    </location>
    <ligand>
        <name>substrate</name>
    </ligand>
</feature>
<dbReference type="InterPro" id="IPR008927">
    <property type="entry name" value="6-PGluconate_DH-like_C_sf"/>
</dbReference>
<dbReference type="Gene3D" id="3.40.50.720">
    <property type="entry name" value="NAD(P)-binding Rossmann-like Domain"/>
    <property type="match status" value="1"/>
</dbReference>
<keyword evidence="9 10" id="KW-0520">NAD</keyword>
<keyword evidence="15" id="KW-1185">Reference proteome</keyword>
<evidence type="ECO:0000256" key="2">
    <source>
        <dbReference type="ARBA" id="ARBA00022516"/>
    </source>
</evidence>
<evidence type="ECO:0000259" key="13">
    <source>
        <dbReference type="Pfam" id="PF07479"/>
    </source>
</evidence>
<feature type="binding site" evidence="9">
    <location>
        <position position="225"/>
    </location>
    <ligand>
        <name>NAD(+)</name>
        <dbReference type="ChEBI" id="CHEBI:57540"/>
    </ligand>
</feature>
<evidence type="ECO:0000259" key="12">
    <source>
        <dbReference type="Pfam" id="PF01210"/>
    </source>
</evidence>
<dbReference type="PIRSF" id="PIRSF000114">
    <property type="entry name" value="Glycerol-3-P_dh"/>
    <property type="match status" value="1"/>
</dbReference>
<dbReference type="EMBL" id="CP022423">
    <property type="protein sequence ID" value="ASM77516.1"/>
    <property type="molecule type" value="Genomic_DNA"/>
</dbReference>
<evidence type="ECO:0000256" key="7">
    <source>
        <dbReference type="PIRSR" id="PIRSR000114-1"/>
    </source>
</evidence>
<evidence type="ECO:0000256" key="5">
    <source>
        <dbReference type="ARBA" id="ARBA00023209"/>
    </source>
</evidence>
<dbReference type="InterPro" id="IPR036291">
    <property type="entry name" value="NAD(P)-bd_dom_sf"/>
</dbReference>
<dbReference type="PANTHER" id="PTHR11728">
    <property type="entry name" value="GLYCEROL-3-PHOSPHATE DEHYDROGENASE"/>
    <property type="match status" value="1"/>
</dbReference>
<evidence type="ECO:0000256" key="6">
    <source>
        <dbReference type="ARBA" id="ARBA00023264"/>
    </source>
</evidence>
<gene>
    <name evidence="14" type="ORF">VITFI_CDS1738</name>
</gene>
<protein>
    <recommendedName>
        <fullName evidence="11">Glycerol-3-phosphate dehydrogenase</fullName>
        <ecNumber evidence="11">1.1.1.94</ecNumber>
    </recommendedName>
</protein>
<reference evidence="14 15" key="1">
    <citation type="submission" date="2017-07" db="EMBL/GenBank/DDBJ databases">
        <title>Complete Genome Sequence of the cosmetic ferment Vitreoscilla filiformis (ATCC15551).</title>
        <authorList>
            <person name="Contreras S."/>
            <person name="Sagory-Zalkind P."/>
            <person name="Blanquart H."/>
            <person name="Iltis A."/>
            <person name="Morand S.C."/>
        </authorList>
    </citation>
    <scope>NUCLEOTIDE SEQUENCE [LARGE SCALE GENOMIC DNA]</scope>
    <source>
        <strain evidence="14 15">ATCC 15551</strain>
    </source>
</reference>
<dbReference type="GO" id="GO:0005975">
    <property type="term" value="P:carbohydrate metabolic process"/>
    <property type="evidence" value="ECO:0007669"/>
    <property type="project" value="InterPro"/>
</dbReference>
<dbReference type="SUPFAM" id="SSF48179">
    <property type="entry name" value="6-phosphogluconate dehydrogenase C-terminal domain-like"/>
    <property type="match status" value="1"/>
</dbReference>
<evidence type="ECO:0000256" key="1">
    <source>
        <dbReference type="ARBA" id="ARBA00011009"/>
    </source>
</evidence>
<dbReference type="InterPro" id="IPR011128">
    <property type="entry name" value="G3P_DH_NAD-dep_N"/>
</dbReference>
<evidence type="ECO:0000256" key="11">
    <source>
        <dbReference type="RuleBase" id="RU000439"/>
    </source>
</evidence>
<evidence type="ECO:0000313" key="15">
    <source>
        <dbReference type="Proteomes" id="UP000199729"/>
    </source>
</evidence>
<keyword evidence="3 10" id="KW-0560">Oxidoreductase</keyword>
<dbReference type="GO" id="GO:0046168">
    <property type="term" value="P:glycerol-3-phosphate catabolic process"/>
    <property type="evidence" value="ECO:0007669"/>
    <property type="project" value="InterPro"/>
</dbReference>
<keyword evidence="2" id="KW-0444">Lipid biosynthesis</keyword>
<dbReference type="GO" id="GO:0141153">
    <property type="term" value="F:glycerol-3-phosphate dehydrogenase (NADP+) activity"/>
    <property type="evidence" value="ECO:0007669"/>
    <property type="project" value="RHEA"/>
</dbReference>
<dbReference type="Pfam" id="PF01210">
    <property type="entry name" value="NAD_Gly3P_dh_N"/>
    <property type="match status" value="1"/>
</dbReference>
<dbReference type="Proteomes" id="UP000199729">
    <property type="component" value="Chromosome"/>
</dbReference>
<comment type="similarity">
    <text evidence="1 10">Belongs to the NAD-dependent glycerol-3-phosphate dehydrogenase family.</text>
</comment>
<feature type="active site" description="Proton acceptor" evidence="7">
    <location>
        <position position="161"/>
    </location>
</feature>
<dbReference type="GO" id="GO:0008654">
    <property type="term" value="P:phospholipid biosynthetic process"/>
    <property type="evidence" value="ECO:0007669"/>
    <property type="project" value="UniProtKB-KW"/>
</dbReference>
<accession>A0A221KES9</accession>
<dbReference type="Pfam" id="PF07479">
    <property type="entry name" value="NAD_Gly3P_dh_C"/>
    <property type="match status" value="1"/>
</dbReference>
<keyword evidence="6" id="KW-1208">Phospholipid metabolism</keyword>
<dbReference type="InterPro" id="IPR006168">
    <property type="entry name" value="G3P_DH_NAD-dep"/>
</dbReference>